<dbReference type="PRINTS" id="PR00453">
    <property type="entry name" value="VWFADOMAIN"/>
</dbReference>
<accession>A0ABM0ZY68</accession>
<feature type="domain" description="VWFC" evidence="4">
    <location>
        <begin position="368"/>
        <end position="433"/>
    </location>
</feature>
<name>A0ABM0ZY68_APLCA</name>
<feature type="domain" description="ShKT" evidence="6">
    <location>
        <begin position="579"/>
        <end position="612"/>
    </location>
</feature>
<evidence type="ECO:0000256" key="1">
    <source>
        <dbReference type="ARBA" id="ARBA00022729"/>
    </source>
</evidence>
<dbReference type="InterPro" id="IPR036465">
    <property type="entry name" value="vWFA_dom_sf"/>
</dbReference>
<comment type="caution">
    <text evidence="2">Lacks conserved residue(s) required for the propagation of feature annotation.</text>
</comment>
<evidence type="ECO:0000313" key="7">
    <source>
        <dbReference type="Proteomes" id="UP000694888"/>
    </source>
</evidence>
<feature type="domain" description="VWFC" evidence="4">
    <location>
        <begin position="478"/>
        <end position="543"/>
    </location>
</feature>
<feature type="region of interest" description="Disordered" evidence="3">
    <location>
        <begin position="2823"/>
        <end position="2842"/>
    </location>
</feature>
<feature type="domain" description="VWFC" evidence="4">
    <location>
        <begin position="1631"/>
        <end position="1697"/>
    </location>
</feature>
<feature type="domain" description="VWFC" evidence="4">
    <location>
        <begin position="3001"/>
        <end position="3068"/>
    </location>
</feature>
<feature type="domain" description="VWFC" evidence="4">
    <location>
        <begin position="1155"/>
        <end position="1221"/>
    </location>
</feature>
<feature type="domain" description="VWFC" evidence="4">
    <location>
        <begin position="1437"/>
        <end position="1504"/>
    </location>
</feature>
<dbReference type="InterPro" id="IPR001007">
    <property type="entry name" value="VWF_dom"/>
</dbReference>
<feature type="domain" description="VWFC" evidence="4">
    <location>
        <begin position="705"/>
        <end position="770"/>
    </location>
</feature>
<dbReference type="SUPFAM" id="SSF57603">
    <property type="entry name" value="FnI-like domain"/>
    <property type="match status" value="1"/>
</dbReference>
<evidence type="ECO:0000256" key="3">
    <source>
        <dbReference type="SAM" id="MobiDB-lite"/>
    </source>
</evidence>
<dbReference type="InterPro" id="IPR002035">
    <property type="entry name" value="VWF_A"/>
</dbReference>
<evidence type="ECO:0000313" key="8">
    <source>
        <dbReference type="RefSeq" id="XP_012936938.2"/>
    </source>
</evidence>
<evidence type="ECO:0000259" key="4">
    <source>
        <dbReference type="PROSITE" id="PS50184"/>
    </source>
</evidence>
<proteinExistence type="predicted"/>
<dbReference type="InterPro" id="IPR003582">
    <property type="entry name" value="ShKT_dom"/>
</dbReference>
<dbReference type="PROSITE" id="PS50184">
    <property type="entry name" value="VWFC_2"/>
    <property type="match status" value="13"/>
</dbReference>
<organism evidence="7 8">
    <name type="scientific">Aplysia californica</name>
    <name type="common">California sea hare</name>
    <dbReference type="NCBI Taxonomy" id="6500"/>
    <lineage>
        <taxon>Eukaryota</taxon>
        <taxon>Metazoa</taxon>
        <taxon>Spiralia</taxon>
        <taxon>Lophotrochozoa</taxon>
        <taxon>Mollusca</taxon>
        <taxon>Gastropoda</taxon>
        <taxon>Heterobranchia</taxon>
        <taxon>Euthyneura</taxon>
        <taxon>Tectipleura</taxon>
        <taxon>Aplysiida</taxon>
        <taxon>Aplysioidea</taxon>
        <taxon>Aplysiidae</taxon>
        <taxon>Aplysia</taxon>
    </lineage>
</organism>
<dbReference type="SMART" id="SM00214">
    <property type="entry name" value="VWC"/>
    <property type="match status" value="26"/>
</dbReference>
<evidence type="ECO:0000259" key="5">
    <source>
        <dbReference type="PROSITE" id="PS50234"/>
    </source>
</evidence>
<dbReference type="SMART" id="SM00254">
    <property type="entry name" value="ShKT"/>
    <property type="match status" value="2"/>
</dbReference>
<evidence type="ECO:0000256" key="2">
    <source>
        <dbReference type="PROSITE-ProRule" id="PRU01005"/>
    </source>
</evidence>
<feature type="domain" description="VWFC" evidence="4">
    <location>
        <begin position="2415"/>
        <end position="2481"/>
    </location>
</feature>
<keyword evidence="7" id="KW-1185">Reference proteome</keyword>
<feature type="domain" description="VWFC" evidence="4">
    <location>
        <begin position="1069"/>
        <end position="1136"/>
    </location>
</feature>
<protein>
    <submittedName>
        <fullName evidence="8">Uncharacterized protein LOC101854711</fullName>
    </submittedName>
</protein>
<feature type="domain" description="VWFC" evidence="4">
    <location>
        <begin position="2881"/>
        <end position="2947"/>
    </location>
</feature>
<dbReference type="RefSeq" id="XP_012936938.2">
    <property type="nucleotide sequence ID" value="XM_013081484.2"/>
</dbReference>
<dbReference type="PANTHER" id="PTHR11348:SF34">
    <property type="entry name" value="EPIDERMAL CELL SURFACE RECEPTOR-RELATED"/>
    <property type="match status" value="1"/>
</dbReference>
<dbReference type="PROSITE" id="PS51670">
    <property type="entry name" value="SHKT"/>
    <property type="match status" value="1"/>
</dbReference>
<dbReference type="SMART" id="SM00327">
    <property type="entry name" value="VWA"/>
    <property type="match status" value="2"/>
</dbReference>
<dbReference type="Pfam" id="PF00092">
    <property type="entry name" value="VWA"/>
    <property type="match status" value="2"/>
</dbReference>
<dbReference type="Gene3D" id="3.40.50.410">
    <property type="entry name" value="von Willebrand factor, type A domain"/>
    <property type="match status" value="2"/>
</dbReference>
<feature type="domain" description="VWFC" evidence="4">
    <location>
        <begin position="1543"/>
        <end position="1609"/>
    </location>
</feature>
<gene>
    <name evidence="8" type="primary">LOC101854711</name>
</gene>
<dbReference type="PANTHER" id="PTHR11348">
    <property type="entry name" value="CONNECTIVE TISSUE GROWTH FACTOR-RELATED"/>
    <property type="match status" value="1"/>
</dbReference>
<feature type="domain" description="VWFA" evidence="5">
    <location>
        <begin position="208"/>
        <end position="317"/>
    </location>
</feature>
<feature type="domain" description="VWFC" evidence="4">
    <location>
        <begin position="3102"/>
        <end position="3169"/>
    </location>
</feature>
<dbReference type="SMART" id="SM00215">
    <property type="entry name" value="VWC_out"/>
    <property type="match status" value="3"/>
</dbReference>
<dbReference type="GeneID" id="101854711"/>
<feature type="domain" description="VWFC" evidence="4">
    <location>
        <begin position="2654"/>
        <end position="2718"/>
    </location>
</feature>
<dbReference type="SUPFAM" id="SSF53300">
    <property type="entry name" value="vWA-like"/>
    <property type="match status" value="2"/>
</dbReference>
<sequence length="3351" mass="362237">MSTWQSKADVLFVLDGSDTVGSANYDNLKAFLSDLVRQWNIGPNAVQVSVVNYGQGVSQEFDLDEAADVQTALQKINGLKFPGGTSDVADALKYAHGAGLSITHGARTGVPHVIIHVTDRPSADKQAAINEAQKAFDKGVTIYNVAIGEGTDDMKETTSDPQSRYLLKADSYAALQSLVPVLGSRINNEVPVSSQSLPAPNSCLQKADLVFIVDSSSSVGQSDFQHLEDFLKDFVLQLPIDQDKVRVGVVQYGNHPSLEFALDIYNQSLSVLHAIDGLSFMGGGTNTGDAIDYTKTEVFSSTQGARYGVRLFTNVATPAPTLPPGVTTQDPCFDANNNCANFASDTCTSYEAWSRQNCNKYCGFCSHGKCFYKGKEYGHSEKWLDGCDYECICEDGKTGSYRCFNRCPVYSDLPPECTLISVPDECCLKPVCDFKQKVTTSQGSGKGVNPQGIASIHKTSCKIYYFLLFDFLLISHAAMCVYGGLQYFNGQSWDVGCDLRCTCTDSQTGTYICQSYCPTYDSVPSYCQLVKKAGDCCASPVCEFQTLTGISTGSGTLSGNGIKFINCLFTDASPPDRSCTDKVNNCPSYGKSVCREYDQWAQEHCAKYCNLCGEKLGLVSNCHVMTYLDVNTRNDIHWSSERPDNLVDRNLRTQNAWVAVGLIGPNWFIVEDYVPVTPAPTPDALSSMPLACFVIQNVHIFLSLDVCLYDGKPYKLGESWSVDCDLECTCEVPAYGYYRCHNKCPEYSDLPTGCKTQRKIGECCPQVVCSKGNFYPSGNANSFKLIHSTNVNSIGNGGGLTMPGPNGSTIDVMPTVSGSVSGTPVNFGRGNRIDGCLFEGRVYVQSQQWHIGCRLSCVCLDAASGRYDCRERCPKYNNAPSTCEMKPDPSDTCCTFPTNCGTPYFPLPTYAKTVTNVGAVMSPSINDLIYGHYTTKFTVTFSGITVKAPTTPVPVNVYGYCVYKNKTYSHGEKWEDGCSYNCVCEDAVTGSYRCIEKCEHYVDLPPQYCHLEQDPFNPCCQRPVCNFVAGHDIIKGERNESLTTTTTTTTTTLAPFTRVTTTQSPPRRELCVYKGMFYTEGQTWFDGCDFKCSCDDAKANVFTCLTRCPSYAGNFSSCGQVADPEDPQCCSAPECTGVALPPGTYTGTGTNQNRDKCVYKGVEYSDGDVWEDGCQLQCECVDSSNGFIQCTDKCPKITEVPPDCYLVQDFANPCCMMMQCLPYPRTTLAPLPGLTPLPIPSCKYYGAKYYEGQMWMDGCKFKCQCEDASTGLYTCTDRCPSYNAGALPPGCQLLTDPQDACCMKPVCSPATMVPGTVLPQTLVPGMVTGTASVPVAGQVPNLRFCSYKRQQYSQDEEWFDGCEYACKCEDATKGFYTCTERCPTYGALPPSCKMVKDAANPCCQVPVCDPDYSTPTSNPMSTLAPGKITTLKPQPADVCVYNGQAYAQGQSWYDGCQYKCTCEDATLGIYRCSDRCVAQPPPPQNCSMVPDPSDPLCCEVTKCDLDPQSPQKKGNLLPTLVPGVVTGRQVTPAPLPGSVPTLNACIYNGVSYRKGQRWADGCKYDCVCDDGKTGMYTCTERCPNYGLLPPQCSYVTNPRDPCCKQPYCDLTLPTPPTLAPQNTLVPGINKPSCVYNGVAYSQGSHWFDGCDFRCVCEDALTGNYRCEERCSTLSPVPTGCQIEVDAYDACCQSVLCQPDQLPTPSPMTYPLPVPIPAKVPGKITGQNVNTSTTGCLYGGVLYRTGNTWDDGCQYKCKCLDENTGVYQCTERCFEFQNIPATCQLVVDPVDICCEVPKCAPPPTTQSPPTTLFAVPTPVPGPGDTTTLVPGVRTPPGPAFCEYSGVLYSQDQSWYNGCDSVCICQDASANYTTCRDRCATYASIPPECRMVADPQDPTCCRVPECIPTPAPTYTPLPAGAPTPTPTIVTVVPGVVTGQAPKPQPTPDPNTGVTLKPEHACVYKGLDYRQGMKWQDGCEYNCQCVNETTGTYKCDERCPSYSFVPSECQLIPDPNDYCCRLMQCDFNKPTLDPYQPTPGPGTGATPTPGVNQPLTLRPDLAFCVYQGVAYKQGDSWDIGCDQTCRCEDAPRNYYTCADRCRTFTNIAAGCRKVIDPKDSCCMALVCVPDPGLTPTPYPVNVPGVTPLAPNQIPTAVPGTIVGKPGPGAPPDITGCVHNGVEYKTREKWQDGCNYVCECLDDRTGQYKCTDRYFKNVYSCYYKGAYHGQGQKWRDGCEFNCECIDGSTGKYECLELCPRYPNTATCPMVRDPNNPCCLKPDCNTPSVTPPSITGPVPVTVKPLPTPYPVQHTTLVPKTAFCVYQGLPYKQFDTWTDGCDFKCRCEDAAVNRVNCDQRCPSYSNLPSGCSLVTDPSDPCCQVPNCVPAPGQTPAPTATGVVGVVTGRALPDPAYPNPPGMCVYHGKTYREGDKWQDDCSFNCQCIDGTNGYYYCTERCSRYPSVPQGCHLEPDPQDLCCEALICEGPAPPTLAPVSPTGNTGPVTVPIVAPTLPVSQGVSVPTPPAPTATLKPPAVDVCVYKGQLYLQGQSWYDGCRMQCSCDNATIQYYSCQERCTAYSSLPPECVMVPDPADPSCCNVPSCPLVPKGQVPTPGPIIPPQVPGKVVGIGKVPTPAPQVTPVGFTGTTQLPPTAALGCLYKGVVYKQNDQWSDGCEWDCVCEDDITGQYKCTEKCPRKYALPSQCVLLKDPANPCCELPYCDFVNPTPFPNGIPTAVPGQAPINITGVTTGYSDVRDVCVYKGSFYQQDETWNDGCSLSCECVNANTGLYECVDRCPTYINVSKECVMVTDPKDSCCQEPKCPVPTPNPNPGPVPTASNGSTLVPPTRPNVYVVQPQPPRTFTGQGGSPQVQLGGNSPSLSGYTDSCLYKGTFYKQGDTFEDGCQYRCSCVDALRGRYRCVERCPRYDTLPSFCTMETDPNDSCCVIPRCVPPSPTPTTPTTTTTTTMTPAPVTLAPATTFAPPTATTTVPTTTTTVSTTTPPPNVCVYDGKFYNARDAWTDAKDCSMRCTCLSITNVYSCHNICPVYAELPSYCKLILPQGSNCCKEPVCTVNGKNVTGEVPIGTVQTKGGSSAKRDVNPTTGKGICNYKGQPYPAGATWFDGCDFSCSCAQDGSYYTCVSRCPSYPASGAVSANCQTVTVPGQCCPVLHCDIPGVGKYSPVPDMLTVPVVPPPKPGQPGKTASGLPQIWLVPGVNSNKPTLPGGGYVIPSTSPGLTGLRDKCVYSNHLYDEGDTWYAGCDLICTCLDAFTGHYTCDHECPTFEAKLLPSGCSLVQSGCCQMPTCRMPNGTVFDPVAKPEPTMPVVNGVGGGFTGTKLGFTGNSSFISGARSKR</sequence>
<keyword evidence="1" id="KW-0732">Signal</keyword>
<dbReference type="InterPro" id="IPR050941">
    <property type="entry name" value="CCN"/>
</dbReference>
<dbReference type="Proteomes" id="UP000694888">
    <property type="component" value="Unplaced"/>
</dbReference>
<reference evidence="8" key="1">
    <citation type="submission" date="2025-08" db="UniProtKB">
        <authorList>
            <consortium name="RefSeq"/>
        </authorList>
    </citation>
    <scope>IDENTIFICATION</scope>
</reference>
<dbReference type="PROSITE" id="PS01208">
    <property type="entry name" value="VWFC_1"/>
    <property type="match status" value="8"/>
</dbReference>
<feature type="domain" description="VWFA" evidence="5">
    <location>
        <begin position="9"/>
        <end position="182"/>
    </location>
</feature>
<dbReference type="PROSITE" id="PS50234">
    <property type="entry name" value="VWFA"/>
    <property type="match status" value="2"/>
</dbReference>
<evidence type="ECO:0000259" key="6">
    <source>
        <dbReference type="PROSITE" id="PS51670"/>
    </source>
</evidence>